<dbReference type="RefSeq" id="WP_290248000.1">
    <property type="nucleotide sequence ID" value="NZ_JAUFQT010000001.1"/>
</dbReference>
<dbReference type="InterPro" id="IPR018914">
    <property type="entry name" value="DUF2480"/>
</dbReference>
<evidence type="ECO:0000313" key="1">
    <source>
        <dbReference type="EMBL" id="MFB9211934.1"/>
    </source>
</evidence>
<evidence type="ECO:0000313" key="2">
    <source>
        <dbReference type="Proteomes" id="UP001589654"/>
    </source>
</evidence>
<dbReference type="Pfam" id="PF10652">
    <property type="entry name" value="DUF2480"/>
    <property type="match status" value="1"/>
</dbReference>
<organism evidence="1 2">
    <name type="scientific">Echinicola jeungdonensis</name>
    <dbReference type="NCBI Taxonomy" id="709343"/>
    <lineage>
        <taxon>Bacteria</taxon>
        <taxon>Pseudomonadati</taxon>
        <taxon>Bacteroidota</taxon>
        <taxon>Cytophagia</taxon>
        <taxon>Cytophagales</taxon>
        <taxon>Cyclobacteriaceae</taxon>
        <taxon>Echinicola</taxon>
    </lineage>
</organism>
<dbReference type="EMBL" id="JBHMEW010000055">
    <property type="protein sequence ID" value="MFB9211934.1"/>
    <property type="molecule type" value="Genomic_DNA"/>
</dbReference>
<accession>A0ABV5J7J3</accession>
<proteinExistence type="predicted"/>
<protein>
    <submittedName>
        <fullName evidence="1">DUF2480 family protein</fullName>
    </submittedName>
</protein>
<reference evidence="1 2" key="1">
    <citation type="submission" date="2024-09" db="EMBL/GenBank/DDBJ databases">
        <authorList>
            <person name="Sun Q."/>
            <person name="Mori K."/>
        </authorList>
    </citation>
    <scope>NUCLEOTIDE SEQUENCE [LARGE SCALE GENOMIC DNA]</scope>
    <source>
        <strain evidence="1 2">CECT 7682</strain>
    </source>
</reference>
<comment type="caution">
    <text evidence="1">The sequence shown here is derived from an EMBL/GenBank/DDBJ whole genome shotgun (WGS) entry which is preliminary data.</text>
</comment>
<gene>
    <name evidence="1" type="ORF">ACFFUR_08955</name>
</gene>
<name>A0ABV5J7J3_9BACT</name>
<sequence>MSEIVNRVANSPIISIDLEKFYNEKERVVFDLKGYLFQEMVLKEKDFRKSMKEINWEEFEGKLVAVNCSIDAIIPTWAYMLVVTYLEGVADRVIVGNLEALEQALFQEALSKLNPDDYQDKPVVVKGCSKFPVPIFAYGEIVKILKGKAKSIMYGEPCSTVPLYKKPRG</sequence>
<dbReference type="Proteomes" id="UP001589654">
    <property type="component" value="Unassembled WGS sequence"/>
</dbReference>
<keyword evidence="2" id="KW-1185">Reference proteome</keyword>